<dbReference type="Ensembl" id="ENSMCST00000009506.1">
    <property type="protein sequence ID" value="ENSMCSP00000009276.1"/>
    <property type="gene ID" value="ENSMCSG00000006561.1"/>
</dbReference>
<keyword evidence="3 9" id="KW-1133">Transmembrane helix</keyword>
<dbReference type="InterPro" id="IPR026234">
    <property type="entry name" value="MRGPCRFAMILY"/>
</dbReference>
<accession>A0A8C5TMR8</accession>
<protein>
    <recommendedName>
        <fullName evidence="10">G-protein coupled receptors family 1 profile domain-containing protein</fullName>
    </recommendedName>
</protein>
<feature type="transmembrane region" description="Helical" evidence="9">
    <location>
        <begin position="206"/>
        <end position="228"/>
    </location>
</feature>
<evidence type="ECO:0000256" key="3">
    <source>
        <dbReference type="ARBA" id="ARBA00022989"/>
    </source>
</evidence>
<reference evidence="11" key="1">
    <citation type="submission" date="2025-08" db="UniProtKB">
        <authorList>
            <consortium name="Ensembl"/>
        </authorList>
    </citation>
    <scope>IDENTIFICATION</scope>
</reference>
<evidence type="ECO:0000313" key="11">
    <source>
        <dbReference type="Ensembl" id="ENSMCSP00000009276.1"/>
    </source>
</evidence>
<keyword evidence="5 9" id="KW-0472">Membrane</keyword>
<keyword evidence="4 8" id="KW-0297">G-protein coupled receptor</keyword>
<dbReference type="PRINTS" id="PR02108">
    <property type="entry name" value="MRGPCRFAMILY"/>
</dbReference>
<feature type="transmembrane region" description="Helical" evidence="9">
    <location>
        <begin position="49"/>
        <end position="69"/>
    </location>
</feature>
<evidence type="ECO:0000256" key="1">
    <source>
        <dbReference type="ARBA" id="ARBA00004141"/>
    </source>
</evidence>
<evidence type="ECO:0000259" key="10">
    <source>
        <dbReference type="PROSITE" id="PS50262"/>
    </source>
</evidence>
<dbReference type="Gene3D" id="1.20.1070.10">
    <property type="entry name" value="Rhodopsin 7-helix transmembrane proteins"/>
    <property type="match status" value="1"/>
</dbReference>
<evidence type="ECO:0000256" key="4">
    <source>
        <dbReference type="ARBA" id="ARBA00023040"/>
    </source>
</evidence>
<dbReference type="PANTHER" id="PTHR11334:SF68">
    <property type="entry name" value="G-PROTEIN COUPLED RECEPTORS FAMILY 1 PROFILE DOMAIN-CONTAINING PROTEIN-RELATED"/>
    <property type="match status" value="1"/>
</dbReference>
<dbReference type="SUPFAM" id="SSF81321">
    <property type="entry name" value="Family A G protein-coupled receptor-like"/>
    <property type="match status" value="1"/>
</dbReference>
<dbReference type="InterPro" id="IPR017452">
    <property type="entry name" value="GPCR_Rhodpsn_7TM"/>
</dbReference>
<keyword evidence="2 8" id="KW-0812">Transmembrane</keyword>
<comment type="subcellular location">
    <subcellularLocation>
        <location evidence="1">Membrane</location>
        <topology evidence="1">Multi-pass membrane protein</topology>
    </subcellularLocation>
</comment>
<dbReference type="PANTHER" id="PTHR11334">
    <property type="entry name" value="MAS-RELATED G-PROTEIN COUPLED RECEPTOR"/>
    <property type="match status" value="1"/>
</dbReference>
<reference evidence="11" key="2">
    <citation type="submission" date="2025-09" db="UniProtKB">
        <authorList>
            <consortium name="Ensembl"/>
        </authorList>
    </citation>
    <scope>IDENTIFICATION</scope>
</reference>
<name>A0A8C5TMR8_9PASS</name>
<dbReference type="PROSITE" id="PS00237">
    <property type="entry name" value="G_PROTEIN_RECEP_F1_1"/>
    <property type="match status" value="1"/>
</dbReference>
<keyword evidence="7 8" id="KW-0807">Transducer</keyword>
<feature type="transmembrane region" description="Helical" evidence="9">
    <location>
        <begin position="235"/>
        <end position="254"/>
    </location>
</feature>
<evidence type="ECO:0000313" key="12">
    <source>
        <dbReference type="Proteomes" id="UP000694560"/>
    </source>
</evidence>
<dbReference type="AlphaFoldDB" id="A0A8C5TMR8"/>
<comment type="similarity">
    <text evidence="8">Belongs to the G-protein coupled receptor 1 family.</text>
</comment>
<evidence type="ECO:0000256" key="8">
    <source>
        <dbReference type="RuleBase" id="RU000688"/>
    </source>
</evidence>
<evidence type="ECO:0000256" key="2">
    <source>
        <dbReference type="ARBA" id="ARBA00022692"/>
    </source>
</evidence>
<dbReference type="OrthoDB" id="9631784at2759"/>
<sequence length="302" mass="33156">MGHCPGKKGHIPLPAQCPFMEITVSPSPTSPTEGYYCCKIHVTDVPMGAVTLLICISGLFGNGAVLSLLGFSNRSKPITVYIFHMAITDSAFFLIIIICTMLYLLKNESCFPVTPMKYAVLLEQLFLFFYNLGLYLLTAISFNRCRSIFCPLRCHCQRSQHQSMVVSAMQGAISIAVIPTLTSLASLFLKAKCGSQQQQQYKRLDIVIFLMVLFALPPSFCDLLYMHIDSISTGVYFLLACIHSTIKPFLYLSVGSCGRACSMGLPSHSPMQPTPLPSFPSIPAPCLKLHSLPISCPPHSAQ</sequence>
<dbReference type="PROSITE" id="PS50262">
    <property type="entry name" value="G_PROTEIN_RECEP_F1_2"/>
    <property type="match status" value="1"/>
</dbReference>
<feature type="transmembrane region" description="Helical" evidence="9">
    <location>
        <begin position="81"/>
        <end position="105"/>
    </location>
</feature>
<dbReference type="PRINTS" id="PR00237">
    <property type="entry name" value="GPCRRHODOPSN"/>
</dbReference>
<keyword evidence="12" id="KW-1185">Reference proteome</keyword>
<feature type="domain" description="G-protein coupled receptors family 1 profile" evidence="10">
    <location>
        <begin position="61"/>
        <end position="228"/>
    </location>
</feature>
<dbReference type="GO" id="GO:0004930">
    <property type="term" value="F:G protein-coupled receptor activity"/>
    <property type="evidence" value="ECO:0007669"/>
    <property type="project" value="UniProtKB-KW"/>
</dbReference>
<evidence type="ECO:0000256" key="9">
    <source>
        <dbReference type="SAM" id="Phobius"/>
    </source>
</evidence>
<dbReference type="InterPro" id="IPR000276">
    <property type="entry name" value="GPCR_Rhodpsn"/>
</dbReference>
<keyword evidence="6 8" id="KW-0675">Receptor</keyword>
<evidence type="ECO:0000256" key="6">
    <source>
        <dbReference type="ARBA" id="ARBA00023170"/>
    </source>
</evidence>
<dbReference type="Proteomes" id="UP000694560">
    <property type="component" value="Unplaced"/>
</dbReference>
<feature type="transmembrane region" description="Helical" evidence="9">
    <location>
        <begin position="125"/>
        <end position="143"/>
    </location>
</feature>
<proteinExistence type="inferred from homology"/>
<organism evidence="11 12">
    <name type="scientific">Malurus cyaneus samueli</name>
    <dbReference type="NCBI Taxonomy" id="2593467"/>
    <lineage>
        <taxon>Eukaryota</taxon>
        <taxon>Metazoa</taxon>
        <taxon>Chordata</taxon>
        <taxon>Craniata</taxon>
        <taxon>Vertebrata</taxon>
        <taxon>Euteleostomi</taxon>
        <taxon>Archelosauria</taxon>
        <taxon>Archosauria</taxon>
        <taxon>Dinosauria</taxon>
        <taxon>Saurischia</taxon>
        <taxon>Theropoda</taxon>
        <taxon>Coelurosauria</taxon>
        <taxon>Aves</taxon>
        <taxon>Neognathae</taxon>
        <taxon>Neoaves</taxon>
        <taxon>Telluraves</taxon>
        <taxon>Australaves</taxon>
        <taxon>Passeriformes</taxon>
        <taxon>Meliphagoidea</taxon>
        <taxon>Maluridae</taxon>
        <taxon>Malurus</taxon>
    </lineage>
</organism>
<evidence type="ECO:0000256" key="7">
    <source>
        <dbReference type="ARBA" id="ARBA00023224"/>
    </source>
</evidence>
<dbReference type="GO" id="GO:0005886">
    <property type="term" value="C:plasma membrane"/>
    <property type="evidence" value="ECO:0007669"/>
    <property type="project" value="TreeGrafter"/>
</dbReference>
<evidence type="ECO:0000256" key="5">
    <source>
        <dbReference type="ARBA" id="ARBA00023136"/>
    </source>
</evidence>